<dbReference type="InterPro" id="IPR029044">
    <property type="entry name" value="Nucleotide-diphossugar_trans"/>
</dbReference>
<keyword evidence="6" id="KW-0342">GTP-binding</keyword>
<dbReference type="STRING" id="1432562.WN59_07270"/>
<keyword evidence="5" id="KW-0460">Magnesium</keyword>
<evidence type="ECO:0000256" key="3">
    <source>
        <dbReference type="ARBA" id="ARBA00022723"/>
    </source>
</evidence>
<dbReference type="GO" id="GO:0016779">
    <property type="term" value="F:nucleotidyltransferase activity"/>
    <property type="evidence" value="ECO:0007669"/>
    <property type="project" value="TreeGrafter"/>
</dbReference>
<dbReference type="PANTHER" id="PTHR19136:SF81">
    <property type="entry name" value="MOLYBDENUM COFACTOR GUANYLYLTRANSFERASE"/>
    <property type="match status" value="1"/>
</dbReference>
<evidence type="ECO:0000256" key="6">
    <source>
        <dbReference type="ARBA" id="ARBA00023134"/>
    </source>
</evidence>
<protein>
    <recommendedName>
        <fullName evidence="8">MobA-like NTP transferase domain-containing protein</fullName>
    </recommendedName>
</protein>
<gene>
    <name evidence="9" type="ORF">WN59_07270</name>
</gene>
<name>A0A0M2SLI8_9STAP</name>
<dbReference type="PANTHER" id="PTHR19136">
    <property type="entry name" value="MOLYBDENUM COFACTOR GUANYLYLTRANSFERASE"/>
    <property type="match status" value="1"/>
</dbReference>
<evidence type="ECO:0000256" key="7">
    <source>
        <dbReference type="ARBA" id="ARBA00023150"/>
    </source>
</evidence>
<dbReference type="SUPFAM" id="SSF53448">
    <property type="entry name" value="Nucleotide-diphospho-sugar transferases"/>
    <property type="match status" value="1"/>
</dbReference>
<dbReference type="AlphaFoldDB" id="A0A0M2SLI8"/>
<evidence type="ECO:0000256" key="1">
    <source>
        <dbReference type="ARBA" id="ARBA00022490"/>
    </source>
</evidence>
<dbReference type="GO" id="GO:0006777">
    <property type="term" value="P:Mo-molybdopterin cofactor biosynthetic process"/>
    <property type="evidence" value="ECO:0007669"/>
    <property type="project" value="UniProtKB-KW"/>
</dbReference>
<keyword evidence="10" id="KW-1185">Reference proteome</keyword>
<sequence length="191" mass="20882">MMKTVGVILAGGNSTRFGEDKALYELRGKPMYEHIAEAMKESGTVKEIMVSTNRRLAGSFSYETVTDLPGFLDKGPLGGIYAAAKHRPGCRLMVVSCDTPYVPAGWLLKLHGVAQAYEETLILTEEAGQIHPLIGIYQGTDLAGALRTQLETDRLSMRAFFENRQTATLDATAHGVHGDALVNINRRMDIL</sequence>
<keyword evidence="1" id="KW-0963">Cytoplasm</keyword>
<evidence type="ECO:0000256" key="4">
    <source>
        <dbReference type="ARBA" id="ARBA00022741"/>
    </source>
</evidence>
<dbReference type="InterPro" id="IPR013482">
    <property type="entry name" value="Molybde_CF_guanTrfase"/>
</dbReference>
<organism evidence="9 10">
    <name type="scientific">Salinicoccus sediminis</name>
    <dbReference type="NCBI Taxonomy" id="1432562"/>
    <lineage>
        <taxon>Bacteria</taxon>
        <taxon>Bacillati</taxon>
        <taxon>Bacillota</taxon>
        <taxon>Bacilli</taxon>
        <taxon>Bacillales</taxon>
        <taxon>Staphylococcaceae</taxon>
        <taxon>Salinicoccus</taxon>
    </lineage>
</organism>
<keyword evidence="3" id="KW-0479">Metal-binding</keyword>
<dbReference type="PATRIC" id="fig|1432562.3.peg.1449"/>
<dbReference type="Proteomes" id="UP000034287">
    <property type="component" value="Unassembled WGS sequence"/>
</dbReference>
<accession>A0A0M2SLI8</accession>
<keyword evidence="2" id="KW-0808">Transferase</keyword>
<evidence type="ECO:0000259" key="8">
    <source>
        <dbReference type="Pfam" id="PF12804"/>
    </source>
</evidence>
<dbReference type="EMBL" id="LAYZ01000004">
    <property type="protein sequence ID" value="KKK34521.1"/>
    <property type="molecule type" value="Genomic_DNA"/>
</dbReference>
<evidence type="ECO:0000313" key="10">
    <source>
        <dbReference type="Proteomes" id="UP000034287"/>
    </source>
</evidence>
<feature type="domain" description="MobA-like NTP transferase" evidence="8">
    <location>
        <begin position="6"/>
        <end position="162"/>
    </location>
</feature>
<evidence type="ECO:0000256" key="2">
    <source>
        <dbReference type="ARBA" id="ARBA00022679"/>
    </source>
</evidence>
<dbReference type="Pfam" id="PF12804">
    <property type="entry name" value="NTP_transf_3"/>
    <property type="match status" value="1"/>
</dbReference>
<dbReference type="GO" id="GO:0046872">
    <property type="term" value="F:metal ion binding"/>
    <property type="evidence" value="ECO:0007669"/>
    <property type="project" value="UniProtKB-KW"/>
</dbReference>
<comment type="caution">
    <text evidence="9">The sequence shown here is derived from an EMBL/GenBank/DDBJ whole genome shotgun (WGS) entry which is preliminary data.</text>
</comment>
<evidence type="ECO:0000256" key="5">
    <source>
        <dbReference type="ARBA" id="ARBA00022842"/>
    </source>
</evidence>
<dbReference type="GO" id="GO:0005525">
    <property type="term" value="F:GTP binding"/>
    <property type="evidence" value="ECO:0007669"/>
    <property type="project" value="UniProtKB-KW"/>
</dbReference>
<evidence type="ECO:0000313" key="9">
    <source>
        <dbReference type="EMBL" id="KKK34521.1"/>
    </source>
</evidence>
<reference evidence="9 10" key="1">
    <citation type="submission" date="2015-04" db="EMBL/GenBank/DDBJ databases">
        <title>Taxonomic description and genome sequence of Salinicoccus sediminis sp. nov., a novel hyper halotolerant bacterium isolated from marine sediment.</title>
        <authorList>
            <person name="Mathan Kumar R."/>
            <person name="Kaur G."/>
            <person name="Kumar N."/>
            <person name="Kumar A."/>
            <person name="Singh N.K."/>
            <person name="Kaur N."/>
            <person name="Mayilraj S."/>
        </authorList>
    </citation>
    <scope>NUCLEOTIDE SEQUENCE [LARGE SCALE GENOMIC DNA]</scope>
    <source>
        <strain evidence="9 10">SV-16</strain>
    </source>
</reference>
<dbReference type="OrthoDB" id="9788394at2"/>
<dbReference type="InterPro" id="IPR025877">
    <property type="entry name" value="MobA-like_NTP_Trfase"/>
</dbReference>
<keyword evidence="4" id="KW-0547">Nucleotide-binding</keyword>
<dbReference type="Gene3D" id="3.90.550.10">
    <property type="entry name" value="Spore Coat Polysaccharide Biosynthesis Protein SpsA, Chain A"/>
    <property type="match status" value="1"/>
</dbReference>
<dbReference type="CDD" id="cd02503">
    <property type="entry name" value="MobA"/>
    <property type="match status" value="1"/>
</dbReference>
<proteinExistence type="predicted"/>
<keyword evidence="7" id="KW-0501">Molybdenum cofactor biosynthesis</keyword>